<dbReference type="EMBL" id="JANAVB010033219">
    <property type="protein sequence ID" value="KAJ6808735.1"/>
    <property type="molecule type" value="Genomic_DNA"/>
</dbReference>
<dbReference type="Proteomes" id="UP001140949">
    <property type="component" value="Unassembled WGS sequence"/>
</dbReference>
<evidence type="ECO:0000313" key="3">
    <source>
        <dbReference type="Proteomes" id="UP001140949"/>
    </source>
</evidence>
<proteinExistence type="predicted"/>
<comment type="caution">
    <text evidence="1">The sequence shown here is derived from an EMBL/GenBank/DDBJ whole genome shotgun (WGS) entry which is preliminary data.</text>
</comment>
<keyword evidence="3" id="KW-1185">Reference proteome</keyword>
<evidence type="ECO:0000313" key="2">
    <source>
        <dbReference type="EMBL" id="KAJ6848279.1"/>
    </source>
</evidence>
<organism evidence="1 3">
    <name type="scientific">Iris pallida</name>
    <name type="common">Sweet iris</name>
    <dbReference type="NCBI Taxonomy" id="29817"/>
    <lineage>
        <taxon>Eukaryota</taxon>
        <taxon>Viridiplantae</taxon>
        <taxon>Streptophyta</taxon>
        <taxon>Embryophyta</taxon>
        <taxon>Tracheophyta</taxon>
        <taxon>Spermatophyta</taxon>
        <taxon>Magnoliopsida</taxon>
        <taxon>Liliopsida</taxon>
        <taxon>Asparagales</taxon>
        <taxon>Iridaceae</taxon>
        <taxon>Iridoideae</taxon>
        <taxon>Irideae</taxon>
        <taxon>Iris</taxon>
    </lineage>
</organism>
<sequence length="74" mass="7998">MAMVASSSLSGGDLAIFSDDRLRWRWRWQQPRRGSTLFRRSSDTQAILSSPATALGRAISGGRRVISSVTTSGG</sequence>
<evidence type="ECO:0000313" key="1">
    <source>
        <dbReference type="EMBL" id="KAJ6808735.1"/>
    </source>
</evidence>
<accession>A0AAX6EYB4</accession>
<dbReference type="EMBL" id="JANAVB010004600">
    <property type="protein sequence ID" value="KAJ6848279.1"/>
    <property type="molecule type" value="Genomic_DNA"/>
</dbReference>
<protein>
    <submittedName>
        <fullName evidence="1">Uncharacterized protein</fullName>
    </submittedName>
</protein>
<reference evidence="1" key="2">
    <citation type="submission" date="2023-04" db="EMBL/GenBank/DDBJ databases">
        <authorList>
            <person name="Bruccoleri R.E."/>
            <person name="Oakeley E.J."/>
            <person name="Faust A.-M."/>
            <person name="Dessus-Babus S."/>
            <person name="Altorfer M."/>
            <person name="Burckhardt D."/>
            <person name="Oertli M."/>
            <person name="Naumann U."/>
            <person name="Petersen F."/>
            <person name="Wong J."/>
        </authorList>
    </citation>
    <scope>NUCLEOTIDE SEQUENCE</scope>
    <source>
        <strain evidence="1">GSM-AAB239-AS_SAM_17_03QT</strain>
        <tissue evidence="1">Leaf</tissue>
    </source>
</reference>
<gene>
    <name evidence="1" type="ORF">M6B38_165350</name>
    <name evidence="2" type="ORF">M6B38_273520</name>
</gene>
<reference evidence="1" key="1">
    <citation type="journal article" date="2023" name="GigaByte">
        <title>Genome assembly of the bearded iris, Iris pallida Lam.</title>
        <authorList>
            <person name="Bruccoleri R.E."/>
            <person name="Oakeley E.J."/>
            <person name="Faust A.M.E."/>
            <person name="Altorfer M."/>
            <person name="Dessus-Babus S."/>
            <person name="Burckhardt D."/>
            <person name="Oertli M."/>
            <person name="Naumann U."/>
            <person name="Petersen F."/>
            <person name="Wong J."/>
        </authorList>
    </citation>
    <scope>NUCLEOTIDE SEQUENCE</scope>
    <source>
        <strain evidence="1">GSM-AAB239-AS_SAM_17_03QT</strain>
    </source>
</reference>
<name>A0AAX6EYB4_IRIPA</name>
<dbReference type="AlphaFoldDB" id="A0AAX6EYB4"/>